<dbReference type="InterPro" id="IPR036259">
    <property type="entry name" value="MFS_trans_sf"/>
</dbReference>
<keyword evidence="4" id="KW-1133">Transmembrane helix</keyword>
<feature type="transmembrane region" description="Helical" evidence="4">
    <location>
        <begin position="199"/>
        <end position="221"/>
    </location>
</feature>
<dbReference type="PANTHER" id="PTHR11360:SF319">
    <property type="entry name" value="MAJOR FACILITATOR SUPERFAMILY (MFS) PROFILE DOMAIN-CONTAINING PROTEIN"/>
    <property type="match status" value="1"/>
</dbReference>
<dbReference type="GO" id="GO:0022857">
    <property type="term" value="F:transmembrane transporter activity"/>
    <property type="evidence" value="ECO:0007669"/>
    <property type="project" value="InterPro"/>
</dbReference>
<dbReference type="RefSeq" id="XP_046066280.1">
    <property type="nucleotide sequence ID" value="XM_046212200.1"/>
</dbReference>
<feature type="transmembrane region" description="Helical" evidence="4">
    <location>
        <begin position="393"/>
        <end position="414"/>
    </location>
</feature>
<accession>A0AAD4PUD5</accession>
<evidence type="ECO:0000313" key="7">
    <source>
        <dbReference type="Proteomes" id="UP001201262"/>
    </source>
</evidence>
<name>A0AAD4PUD5_9EURO</name>
<evidence type="ECO:0000256" key="3">
    <source>
        <dbReference type="SAM" id="MobiDB-lite"/>
    </source>
</evidence>
<dbReference type="CDD" id="cd17352">
    <property type="entry name" value="MFS_MCT_SLC16"/>
    <property type="match status" value="1"/>
</dbReference>
<dbReference type="SUPFAM" id="SSF103473">
    <property type="entry name" value="MFS general substrate transporter"/>
    <property type="match status" value="1"/>
</dbReference>
<comment type="caution">
    <text evidence="6">The sequence shown here is derived from an EMBL/GenBank/DDBJ whole genome shotgun (WGS) entry which is preliminary data.</text>
</comment>
<comment type="subcellular location">
    <subcellularLocation>
        <location evidence="1">Membrane</location>
        <topology evidence="1">Multi-pass membrane protein</topology>
    </subcellularLocation>
</comment>
<evidence type="ECO:0000313" key="6">
    <source>
        <dbReference type="EMBL" id="KAH8689997.1"/>
    </source>
</evidence>
<comment type="similarity">
    <text evidence="2">Belongs to the major facilitator superfamily. Monocarboxylate porter (TC 2.A.1.13) family.</text>
</comment>
<keyword evidence="7" id="KW-1185">Reference proteome</keyword>
<feature type="transmembrane region" description="Helical" evidence="4">
    <location>
        <begin position="241"/>
        <end position="263"/>
    </location>
</feature>
<sequence>MDSQKVLTGNTLENEEFGQEKRSNTSDHVDDAPDGGMRAWLVVAGGAGIYFCCMGFTNSFGEFVQYYLSHQLRDRSADEVAWIGSLSAFLQFSIGVLAGPLFDRFGAWILRPAGVAYIFSLMMLSLCKEYWQFMLVQGVLMGITMGFLQIPGIAAVSQYFEKKRAAALGIVVSGSSIGGIVIPIAVSRMLNSSSLGFGWTVRIIGFIFIPLMGFAIIAVTARLPPRSSNFFITAAFKDKKYVMLIAALFFMFLGMFTPLFYIPSYAVYRGMDTTLAGYMLAILNASSTFGRIIPGILADKYGRLNIFSLGGIATAILILCMNKVTSNAALIVYAIIIGFASGTIVSGAATAFSTCPESPRDLGTYMGMGMAISSLATLLGPPVEGVLLDHYGGYLQISIFSGVLCLVGGIIAFFTKMTTPQGLRGWV</sequence>
<feature type="compositionally biased region" description="Polar residues" evidence="3">
    <location>
        <begin position="1"/>
        <end position="12"/>
    </location>
</feature>
<evidence type="ECO:0000256" key="2">
    <source>
        <dbReference type="ARBA" id="ARBA00006727"/>
    </source>
</evidence>
<gene>
    <name evidence="6" type="ORF">BGW36DRAFT_306984</name>
</gene>
<dbReference type="PANTHER" id="PTHR11360">
    <property type="entry name" value="MONOCARBOXYLATE TRANSPORTER"/>
    <property type="match status" value="1"/>
</dbReference>
<dbReference type="Proteomes" id="UP001201262">
    <property type="component" value="Unassembled WGS sequence"/>
</dbReference>
<feature type="transmembrane region" description="Helical" evidence="4">
    <location>
        <begin position="130"/>
        <end position="153"/>
    </location>
</feature>
<feature type="transmembrane region" description="Helical" evidence="4">
    <location>
        <begin position="39"/>
        <end position="60"/>
    </location>
</feature>
<keyword evidence="4" id="KW-0472">Membrane</keyword>
<protein>
    <submittedName>
        <fullName evidence="6">Major facilitator superfamily domain-containing protein</fullName>
    </submittedName>
</protein>
<dbReference type="EMBL" id="JAJTJA010000014">
    <property type="protein sequence ID" value="KAH8689997.1"/>
    <property type="molecule type" value="Genomic_DNA"/>
</dbReference>
<organism evidence="6 7">
    <name type="scientific">Talaromyces proteolyticus</name>
    <dbReference type="NCBI Taxonomy" id="1131652"/>
    <lineage>
        <taxon>Eukaryota</taxon>
        <taxon>Fungi</taxon>
        <taxon>Dikarya</taxon>
        <taxon>Ascomycota</taxon>
        <taxon>Pezizomycotina</taxon>
        <taxon>Eurotiomycetes</taxon>
        <taxon>Eurotiomycetidae</taxon>
        <taxon>Eurotiales</taxon>
        <taxon>Trichocomaceae</taxon>
        <taxon>Talaromyces</taxon>
        <taxon>Talaromyces sect. Bacilispori</taxon>
    </lineage>
</organism>
<dbReference type="InterPro" id="IPR020846">
    <property type="entry name" value="MFS_dom"/>
</dbReference>
<feature type="transmembrane region" description="Helical" evidence="4">
    <location>
        <begin position="165"/>
        <end position="187"/>
    </location>
</feature>
<dbReference type="InterPro" id="IPR011701">
    <property type="entry name" value="MFS"/>
</dbReference>
<feature type="transmembrane region" description="Helical" evidence="4">
    <location>
        <begin position="105"/>
        <end position="124"/>
    </location>
</feature>
<feature type="transmembrane region" description="Helical" evidence="4">
    <location>
        <begin position="330"/>
        <end position="350"/>
    </location>
</feature>
<evidence type="ECO:0000256" key="1">
    <source>
        <dbReference type="ARBA" id="ARBA00004141"/>
    </source>
</evidence>
<feature type="transmembrane region" description="Helical" evidence="4">
    <location>
        <begin position="304"/>
        <end position="324"/>
    </location>
</feature>
<feature type="transmembrane region" description="Helical" evidence="4">
    <location>
        <begin position="80"/>
        <end position="98"/>
    </location>
</feature>
<evidence type="ECO:0000256" key="4">
    <source>
        <dbReference type="SAM" id="Phobius"/>
    </source>
</evidence>
<keyword evidence="4" id="KW-0812">Transmembrane</keyword>
<feature type="transmembrane region" description="Helical" evidence="4">
    <location>
        <begin position="275"/>
        <end position="297"/>
    </location>
</feature>
<dbReference type="InterPro" id="IPR050327">
    <property type="entry name" value="Proton-linked_MCT"/>
</dbReference>
<feature type="transmembrane region" description="Helical" evidence="4">
    <location>
        <begin position="362"/>
        <end position="381"/>
    </location>
</feature>
<dbReference type="PROSITE" id="PS50850">
    <property type="entry name" value="MFS"/>
    <property type="match status" value="1"/>
</dbReference>
<dbReference type="GO" id="GO:0016020">
    <property type="term" value="C:membrane"/>
    <property type="evidence" value="ECO:0007669"/>
    <property type="project" value="UniProtKB-SubCell"/>
</dbReference>
<dbReference type="GeneID" id="70242487"/>
<dbReference type="AlphaFoldDB" id="A0AAD4PUD5"/>
<feature type="domain" description="Major facilitator superfamily (MFS) profile" evidence="5">
    <location>
        <begin position="39"/>
        <end position="420"/>
    </location>
</feature>
<evidence type="ECO:0000259" key="5">
    <source>
        <dbReference type="PROSITE" id="PS50850"/>
    </source>
</evidence>
<feature type="compositionally biased region" description="Basic and acidic residues" evidence="3">
    <location>
        <begin position="18"/>
        <end position="31"/>
    </location>
</feature>
<reference evidence="6" key="1">
    <citation type="submission" date="2021-12" db="EMBL/GenBank/DDBJ databases">
        <title>Convergent genome expansion in fungi linked to evolution of root-endophyte symbiosis.</title>
        <authorList>
            <consortium name="DOE Joint Genome Institute"/>
            <person name="Ke Y.-H."/>
            <person name="Bonito G."/>
            <person name="Liao H.-L."/>
            <person name="Looney B."/>
            <person name="Rojas-Flechas A."/>
            <person name="Nash J."/>
            <person name="Hameed K."/>
            <person name="Schadt C."/>
            <person name="Martin F."/>
            <person name="Crous P.W."/>
            <person name="Miettinen O."/>
            <person name="Magnuson J.K."/>
            <person name="Labbe J."/>
            <person name="Jacobson D."/>
            <person name="Doktycz M.J."/>
            <person name="Veneault-Fourrey C."/>
            <person name="Kuo A."/>
            <person name="Mondo S."/>
            <person name="Calhoun S."/>
            <person name="Riley R."/>
            <person name="Ohm R."/>
            <person name="LaButti K."/>
            <person name="Andreopoulos B."/>
            <person name="Pangilinan J."/>
            <person name="Nolan M."/>
            <person name="Tritt A."/>
            <person name="Clum A."/>
            <person name="Lipzen A."/>
            <person name="Daum C."/>
            <person name="Barry K."/>
            <person name="Grigoriev I.V."/>
            <person name="Vilgalys R."/>
        </authorList>
    </citation>
    <scope>NUCLEOTIDE SEQUENCE</scope>
    <source>
        <strain evidence="6">PMI_201</strain>
    </source>
</reference>
<proteinExistence type="inferred from homology"/>
<feature type="region of interest" description="Disordered" evidence="3">
    <location>
        <begin position="1"/>
        <end position="31"/>
    </location>
</feature>
<dbReference type="Gene3D" id="1.20.1250.20">
    <property type="entry name" value="MFS general substrate transporter like domains"/>
    <property type="match status" value="2"/>
</dbReference>
<dbReference type="Pfam" id="PF07690">
    <property type="entry name" value="MFS_1"/>
    <property type="match status" value="1"/>
</dbReference>